<evidence type="ECO:0000256" key="1">
    <source>
        <dbReference type="SAM" id="MobiDB-lite"/>
    </source>
</evidence>
<dbReference type="Gene3D" id="3.40.50.1820">
    <property type="entry name" value="alpha/beta hydrolase"/>
    <property type="match status" value="2"/>
</dbReference>
<dbReference type="Proteomes" id="UP000254889">
    <property type="component" value="Chromosome"/>
</dbReference>
<dbReference type="SUPFAM" id="SSF53474">
    <property type="entry name" value="alpha/beta-Hydrolases"/>
    <property type="match status" value="1"/>
</dbReference>
<feature type="region of interest" description="Disordered" evidence="1">
    <location>
        <begin position="1"/>
        <end position="29"/>
    </location>
</feature>
<dbReference type="OrthoDB" id="7820973at2"/>
<sequence>MTSKPPWCRPVPSGPLKEPRMKERSDARGFSRREAGKLIGLTAFALPAATSADAQDRAGLRYASGLTEEPVTYYEVIEPAGGATKKPPLFLVHGGAHTGQCYLMTADGRPGWAHVFAQAGHRVMIVDWPGSGRSGYVPSDKLTGETIVDGLGKALQTLGEPAIVMTHSMSGPYGWKLLERYGDHIAKLVAVAPGPPGNIQPAASIVNETPDTVEVRGTTNYTLDRKAPFVASSNFTLSKLVGKSTQFPREYVARYAASLQPIAPRLLYQRLNIGGAQMKVVDFSKYAGKRVLIVIGTDDVDHPRELDEPIAAWLNQNGAKADFWMLADHGISGNGHMMMLEKNSDAIAKAILTWIEAA</sequence>
<dbReference type="InterPro" id="IPR029058">
    <property type="entry name" value="AB_hydrolase_fold"/>
</dbReference>
<keyword evidence="3" id="KW-0378">Hydrolase</keyword>
<evidence type="ECO:0000313" key="3">
    <source>
        <dbReference type="EMBL" id="AXK82668.1"/>
    </source>
</evidence>
<evidence type="ECO:0000259" key="2">
    <source>
        <dbReference type="Pfam" id="PF12697"/>
    </source>
</evidence>
<dbReference type="GO" id="GO:0016787">
    <property type="term" value="F:hydrolase activity"/>
    <property type="evidence" value="ECO:0007669"/>
    <property type="project" value="UniProtKB-KW"/>
</dbReference>
<dbReference type="KEGG" id="ptaw:DW352_20350"/>
<name>A0A346A0H1_9HYPH</name>
<reference evidence="3 4" key="1">
    <citation type="submission" date="2018-07" db="EMBL/GenBank/DDBJ databases">
        <authorList>
            <person name="Quirk P.G."/>
            <person name="Krulwich T.A."/>
        </authorList>
    </citation>
    <scope>NUCLEOTIDE SEQUENCE [LARGE SCALE GENOMIC DNA]</scope>
    <source>
        <strain evidence="3 4">CC-BB4</strain>
    </source>
</reference>
<dbReference type="PANTHER" id="PTHR43194">
    <property type="entry name" value="HYDROLASE ALPHA/BETA FOLD FAMILY"/>
    <property type="match status" value="1"/>
</dbReference>
<organism evidence="3 4">
    <name type="scientific">Pseudolabrys taiwanensis</name>
    <dbReference type="NCBI Taxonomy" id="331696"/>
    <lineage>
        <taxon>Bacteria</taxon>
        <taxon>Pseudomonadati</taxon>
        <taxon>Pseudomonadota</taxon>
        <taxon>Alphaproteobacteria</taxon>
        <taxon>Hyphomicrobiales</taxon>
        <taxon>Xanthobacteraceae</taxon>
        <taxon>Pseudolabrys</taxon>
    </lineage>
</organism>
<dbReference type="PANTHER" id="PTHR43194:SF5">
    <property type="entry name" value="PIMELOYL-[ACYL-CARRIER PROTEIN] METHYL ESTER ESTERASE"/>
    <property type="match status" value="1"/>
</dbReference>
<evidence type="ECO:0000313" key="4">
    <source>
        <dbReference type="Proteomes" id="UP000254889"/>
    </source>
</evidence>
<accession>A0A346A0H1</accession>
<gene>
    <name evidence="3" type="ORF">DW352_20350</name>
</gene>
<feature type="compositionally biased region" description="Basic and acidic residues" evidence="1">
    <location>
        <begin position="17"/>
        <end position="29"/>
    </location>
</feature>
<dbReference type="InterPro" id="IPR050228">
    <property type="entry name" value="Carboxylesterase_BioH"/>
</dbReference>
<dbReference type="AlphaFoldDB" id="A0A346A0H1"/>
<dbReference type="EMBL" id="CP031417">
    <property type="protein sequence ID" value="AXK82668.1"/>
    <property type="molecule type" value="Genomic_DNA"/>
</dbReference>
<dbReference type="Pfam" id="PF12697">
    <property type="entry name" value="Abhydrolase_6"/>
    <property type="match status" value="1"/>
</dbReference>
<protein>
    <submittedName>
        <fullName evidence="3">Alpha/beta fold hydrolase</fullName>
    </submittedName>
</protein>
<proteinExistence type="predicted"/>
<dbReference type="InterPro" id="IPR000073">
    <property type="entry name" value="AB_hydrolase_1"/>
</dbReference>
<feature type="domain" description="AB hydrolase-1" evidence="2">
    <location>
        <begin position="89"/>
        <end position="350"/>
    </location>
</feature>
<keyword evidence="4" id="KW-1185">Reference proteome</keyword>